<evidence type="ECO:0000256" key="1">
    <source>
        <dbReference type="SAM" id="MobiDB-lite"/>
    </source>
</evidence>
<feature type="compositionally biased region" description="Polar residues" evidence="1">
    <location>
        <begin position="808"/>
        <end position="822"/>
    </location>
</feature>
<gene>
    <name evidence="2" type="ORF">CSKR_107422</name>
</gene>
<dbReference type="InParanoid" id="A0A3R7JRX9"/>
<dbReference type="OrthoDB" id="6246443at2759"/>
<feature type="compositionally biased region" description="Basic residues" evidence="1">
    <location>
        <begin position="794"/>
        <end position="806"/>
    </location>
</feature>
<comment type="caution">
    <text evidence="2">The sequence shown here is derived from an EMBL/GenBank/DDBJ whole genome shotgun (WGS) entry which is preliminary data.</text>
</comment>
<protein>
    <submittedName>
        <fullName evidence="2">Uncharacterized protein</fullName>
    </submittedName>
</protein>
<dbReference type="Gene3D" id="3.40.30.10">
    <property type="entry name" value="Glutaredoxin"/>
    <property type="match status" value="2"/>
</dbReference>
<feature type="region of interest" description="Disordered" evidence="1">
    <location>
        <begin position="395"/>
        <end position="418"/>
    </location>
</feature>
<evidence type="ECO:0000313" key="2">
    <source>
        <dbReference type="EMBL" id="KAG5452877.1"/>
    </source>
</evidence>
<feature type="region of interest" description="Disordered" evidence="1">
    <location>
        <begin position="1"/>
        <end position="46"/>
    </location>
</feature>
<keyword evidence="3" id="KW-1185">Reference proteome</keyword>
<feature type="compositionally biased region" description="Polar residues" evidence="1">
    <location>
        <begin position="1"/>
        <end position="14"/>
    </location>
</feature>
<reference evidence="2 3" key="2">
    <citation type="journal article" date="2021" name="Genomics">
        <title>High-quality reference genome for Clonorchis sinensis.</title>
        <authorList>
            <person name="Young N.D."/>
            <person name="Stroehlein A.J."/>
            <person name="Kinkar L."/>
            <person name="Wang T."/>
            <person name="Sohn W.M."/>
            <person name="Chang B.C.H."/>
            <person name="Kaur P."/>
            <person name="Weisz D."/>
            <person name="Dudchenko O."/>
            <person name="Aiden E.L."/>
            <person name="Korhonen P.K."/>
            <person name="Gasser R.B."/>
        </authorList>
    </citation>
    <scope>NUCLEOTIDE SEQUENCE [LARGE SCALE GENOMIC DNA]</scope>
    <source>
        <strain evidence="2">Cs-k2</strain>
    </source>
</reference>
<dbReference type="Proteomes" id="UP000286415">
    <property type="component" value="Unassembled WGS sequence"/>
</dbReference>
<sequence length="1105" mass="123659">METKSTRSSVQITTEYKKSPKEYSNTTSGISPQARDEDPVSDNKTSVFDSNVVSETSTINRYISKLHCNLDSRYQFTGILAMEFRRPMFSCNVKLFQSSGGRSTLSNCTPNSGVTSEHGEITSPKTTAETCKRNAETWPNRLTSADQVTIIQNFCTHFYERYCTAFGDLQGTTQVTSCRNEAGKERADNSKVYPAPGDQISTVDNTYTQESRVALCPFFFIGSLSDAAKLCERPSGRPWPVMLFYLHHEKSKHTRRFVENVLCSNTDDTEASSCEAGNCTPIIPELIVPGQYSFASAKVEPSESFSQPNGLQTAAQRVVAIKPSPQSELYRGRFGRRRMSEHLESGRRNALYPLRSLTRTARSSTASPEIQVAALKRQFNDQSLRWRSSRKNSTFNDSVGRVGHKSFTSGSQDKQTNNASRSLLFPHRMTSIEAEELSGTELNRREVTTRPERKLEYVCADSQETDQVYETSYRTKSFRTLLLERSAGLVPWDCTTVTARAHLASAFAGTQLAQWLKEWSEPNQYPVLVAIGRTAERDVVCSYLSGPKSNRVSALKWLNQVTLAHFSNYLNKTVPLCPERSERLTGTTTSSAENVQNQIPTHICSHLPGGASFTVSRTKAITGELTEHTFTSLLSTRGPSSDRGVLTRSNCTRYNVSPNISEEVIYRVGKTPKQEERTLSSLFVSFGEQRSDELRDQLKGVQTSFSQAVQILSKCTTAKYLHSIGIPVDFLDLKDTVGFHKPLSTQQLTTTLCMVSDPIAESQMMSIPSLEARLHPSHYLMPSLGHDSQTSGRSRIKPIKRQRRLSPRVSTRSFSKASSTDSQKSDLHGSLLREDPQFYHEFRRDFVKAFPSSPPFLLGHFQTALMRSFDILSNQQTSPLLVYLHDSHSPGIFHFVANVLCSRRFTSRLFDHNLQLWPLDISGVADGSYSLLTENSAELSDCVQRIRDDYISAQKQSSQASTGKTRKRSKIRSLSGFATGLFGGSRPSTTARKLKKGGSSGIWMVSNNNTHYLSEFAAPNPNESTKQTNALASAERLLQFFYGHPAEVTIKRLFKVPVLPTIVNVFYSEKKFSITHILLPSSTTKNSLSWLNSVIKFYHRSRSKQ</sequence>
<name>A0A3R7JRX9_CLOSI</name>
<feature type="region of interest" description="Disordered" evidence="1">
    <location>
        <begin position="781"/>
        <end position="828"/>
    </location>
</feature>
<evidence type="ECO:0000313" key="3">
    <source>
        <dbReference type="Proteomes" id="UP000286415"/>
    </source>
</evidence>
<organism evidence="2 3">
    <name type="scientific">Clonorchis sinensis</name>
    <name type="common">Chinese liver fluke</name>
    <dbReference type="NCBI Taxonomy" id="79923"/>
    <lineage>
        <taxon>Eukaryota</taxon>
        <taxon>Metazoa</taxon>
        <taxon>Spiralia</taxon>
        <taxon>Lophotrochozoa</taxon>
        <taxon>Platyhelminthes</taxon>
        <taxon>Trematoda</taxon>
        <taxon>Digenea</taxon>
        <taxon>Opisthorchiida</taxon>
        <taxon>Opisthorchiata</taxon>
        <taxon>Opisthorchiidae</taxon>
        <taxon>Clonorchis</taxon>
    </lineage>
</organism>
<dbReference type="EMBL" id="NIRI02000013">
    <property type="protein sequence ID" value="KAG5452877.1"/>
    <property type="molecule type" value="Genomic_DNA"/>
</dbReference>
<feature type="compositionally biased region" description="Polar residues" evidence="1">
    <location>
        <begin position="22"/>
        <end position="31"/>
    </location>
</feature>
<reference evidence="2 3" key="1">
    <citation type="journal article" date="2018" name="Biotechnol. Adv.">
        <title>Improved genomic resources and new bioinformatic workflow for the carcinogenic parasite Clonorchis sinensis: Biotechnological implications.</title>
        <authorList>
            <person name="Wang D."/>
            <person name="Korhonen P.K."/>
            <person name="Gasser R.B."/>
            <person name="Young N.D."/>
        </authorList>
    </citation>
    <scope>NUCLEOTIDE SEQUENCE [LARGE SCALE GENOMIC DNA]</scope>
    <source>
        <strain evidence="2">Cs-k2</strain>
    </source>
</reference>
<dbReference type="AlphaFoldDB" id="A0A3R7JRX9"/>
<proteinExistence type="predicted"/>
<feature type="compositionally biased region" description="Polar residues" evidence="1">
    <location>
        <begin position="406"/>
        <end position="418"/>
    </location>
</feature>
<accession>A0A3R7JRX9</accession>